<feature type="transmembrane region" description="Helical" evidence="6">
    <location>
        <begin position="321"/>
        <end position="341"/>
    </location>
</feature>
<keyword evidence="4 6" id="KW-1133">Transmembrane helix</keyword>
<feature type="transmembrane region" description="Helical" evidence="6">
    <location>
        <begin position="285"/>
        <end position="309"/>
    </location>
</feature>
<comment type="subcellular location">
    <subcellularLocation>
        <location evidence="1">Membrane</location>
        <topology evidence="1">Multi-pass membrane protein</topology>
    </subcellularLocation>
</comment>
<sequence>MGSALETLCGQAYGAGRLRMLGVYMQRSWVILLTTSCVLVPIYVWSPPILVLFGETTEISRAAGKFAIWMIPQLFAYALNFPIQKFLQAQGKIMVMAWISALVLVLHIFFSWLLILRLGWGLAGAAITLNTSWWLIVLYIFITKSDGAWNGFSWLAFSDLFGFVKLSLASAVMLWYGTSPPFSPSVSGRLPNPLIPVDAISICMNISGWDVMIALGFNAAISVRVSNELGAKNAKAAKFSVLVVSATSVAIGVVCMIIVLATRLYFPYLFTTSDAVAKETTRLAILLGFTVLLNSLQPVLSGVAVGAGWQSLVAYINIGCYYFFGLPAGILLGFTFGLGVMGIWSGMIGGLTLQTIILVVVTSLTNWNREAEEAEGRIRKWGG</sequence>
<feature type="transmembrane region" description="Helical" evidence="6">
    <location>
        <begin position="154"/>
        <end position="177"/>
    </location>
</feature>
<organism evidence="7 8">
    <name type="scientific">Ficus carica</name>
    <name type="common">Common fig</name>
    <dbReference type="NCBI Taxonomy" id="3494"/>
    <lineage>
        <taxon>Eukaryota</taxon>
        <taxon>Viridiplantae</taxon>
        <taxon>Streptophyta</taxon>
        <taxon>Embryophyta</taxon>
        <taxon>Tracheophyta</taxon>
        <taxon>Spermatophyta</taxon>
        <taxon>Magnoliopsida</taxon>
        <taxon>eudicotyledons</taxon>
        <taxon>Gunneridae</taxon>
        <taxon>Pentapetalae</taxon>
        <taxon>rosids</taxon>
        <taxon>fabids</taxon>
        <taxon>Rosales</taxon>
        <taxon>Moraceae</taxon>
        <taxon>Ficeae</taxon>
        <taxon>Ficus</taxon>
    </lineage>
</organism>
<feature type="transmembrane region" description="Helical" evidence="6">
    <location>
        <begin position="121"/>
        <end position="142"/>
    </location>
</feature>
<feature type="transmembrane region" description="Helical" evidence="6">
    <location>
        <begin position="95"/>
        <end position="115"/>
    </location>
</feature>
<keyword evidence="3 6" id="KW-0812">Transmembrane</keyword>
<dbReference type="GO" id="GO:1990961">
    <property type="term" value="P:xenobiotic detoxification by transmembrane export across the plasma membrane"/>
    <property type="evidence" value="ECO:0007669"/>
    <property type="project" value="InterPro"/>
</dbReference>
<feature type="transmembrane region" description="Helical" evidence="6">
    <location>
        <begin position="197"/>
        <end position="221"/>
    </location>
</feature>
<dbReference type="GO" id="GO:0042910">
    <property type="term" value="F:xenobiotic transmembrane transporter activity"/>
    <property type="evidence" value="ECO:0007669"/>
    <property type="project" value="InterPro"/>
</dbReference>
<evidence type="ECO:0000313" key="7">
    <source>
        <dbReference type="EMBL" id="GMN35406.1"/>
    </source>
</evidence>
<evidence type="ECO:0000256" key="4">
    <source>
        <dbReference type="ARBA" id="ARBA00022989"/>
    </source>
</evidence>
<accession>A0AA88A758</accession>
<dbReference type="GO" id="GO:0015297">
    <property type="term" value="F:antiporter activity"/>
    <property type="evidence" value="ECO:0007669"/>
    <property type="project" value="InterPro"/>
</dbReference>
<feature type="transmembrane region" description="Helical" evidence="6">
    <location>
        <begin position="66"/>
        <end position="83"/>
    </location>
</feature>
<dbReference type="EMBL" id="BTGU01000005">
    <property type="protein sequence ID" value="GMN35406.1"/>
    <property type="molecule type" value="Genomic_DNA"/>
</dbReference>
<dbReference type="CDD" id="cd13132">
    <property type="entry name" value="MATE_eukaryotic"/>
    <property type="match status" value="1"/>
</dbReference>
<feature type="transmembrane region" description="Helical" evidence="6">
    <location>
        <begin position="347"/>
        <end position="367"/>
    </location>
</feature>
<evidence type="ECO:0000256" key="2">
    <source>
        <dbReference type="ARBA" id="ARBA00010199"/>
    </source>
</evidence>
<dbReference type="PANTHER" id="PTHR11206">
    <property type="entry name" value="MULTIDRUG RESISTANCE PROTEIN"/>
    <property type="match status" value="1"/>
</dbReference>
<name>A0AA88A758_FICCA</name>
<feature type="transmembrane region" description="Helical" evidence="6">
    <location>
        <begin position="29"/>
        <end position="46"/>
    </location>
</feature>
<dbReference type="AlphaFoldDB" id="A0AA88A758"/>
<evidence type="ECO:0000256" key="3">
    <source>
        <dbReference type="ARBA" id="ARBA00022692"/>
    </source>
</evidence>
<evidence type="ECO:0000256" key="5">
    <source>
        <dbReference type="ARBA" id="ARBA00023136"/>
    </source>
</evidence>
<feature type="transmembrane region" description="Helical" evidence="6">
    <location>
        <begin position="241"/>
        <end position="265"/>
    </location>
</feature>
<comment type="caution">
    <text evidence="7">The sequence shown here is derived from an EMBL/GenBank/DDBJ whole genome shotgun (WGS) entry which is preliminary data.</text>
</comment>
<proteinExistence type="inferred from homology"/>
<gene>
    <name evidence="7" type="ORF">TIFTF001_005289</name>
</gene>
<evidence type="ECO:0000256" key="1">
    <source>
        <dbReference type="ARBA" id="ARBA00004141"/>
    </source>
</evidence>
<dbReference type="InterPro" id="IPR002528">
    <property type="entry name" value="MATE_fam"/>
</dbReference>
<dbReference type="Pfam" id="PF01554">
    <property type="entry name" value="MatE"/>
    <property type="match status" value="2"/>
</dbReference>
<protein>
    <submittedName>
        <fullName evidence="7">Uncharacterized protein</fullName>
    </submittedName>
</protein>
<evidence type="ECO:0000313" key="8">
    <source>
        <dbReference type="Proteomes" id="UP001187192"/>
    </source>
</evidence>
<reference evidence="7" key="1">
    <citation type="submission" date="2023-07" db="EMBL/GenBank/DDBJ databases">
        <title>draft genome sequence of fig (Ficus carica).</title>
        <authorList>
            <person name="Takahashi T."/>
            <person name="Nishimura K."/>
        </authorList>
    </citation>
    <scope>NUCLEOTIDE SEQUENCE</scope>
</reference>
<keyword evidence="5 6" id="KW-0472">Membrane</keyword>
<comment type="similarity">
    <text evidence="2">Belongs to the multi antimicrobial extrusion (MATE) (TC 2.A.66.1) family.</text>
</comment>
<dbReference type="Proteomes" id="UP001187192">
    <property type="component" value="Unassembled WGS sequence"/>
</dbReference>
<evidence type="ECO:0000256" key="6">
    <source>
        <dbReference type="SAM" id="Phobius"/>
    </source>
</evidence>
<dbReference type="InterPro" id="IPR045069">
    <property type="entry name" value="MATE_euk"/>
</dbReference>
<dbReference type="NCBIfam" id="TIGR00797">
    <property type="entry name" value="matE"/>
    <property type="match status" value="1"/>
</dbReference>
<dbReference type="GO" id="GO:0016020">
    <property type="term" value="C:membrane"/>
    <property type="evidence" value="ECO:0007669"/>
    <property type="project" value="UniProtKB-SubCell"/>
</dbReference>
<keyword evidence="8" id="KW-1185">Reference proteome</keyword>